<feature type="domain" description="Molybdopterin-guanine dinucleotide biosynthesis protein B (MobB)" evidence="1">
    <location>
        <begin position="9"/>
        <end position="138"/>
    </location>
</feature>
<accession>A0ABT8E735</accession>
<protein>
    <submittedName>
        <fullName evidence="2">Molybdopterin-guanine dinucleotide biosynthesis protein B</fullName>
    </submittedName>
</protein>
<dbReference type="SUPFAM" id="SSF52540">
    <property type="entry name" value="P-loop containing nucleoside triphosphate hydrolases"/>
    <property type="match status" value="1"/>
</dbReference>
<organism evidence="2 3">
    <name type="scientific">Fictibacillus terranigra</name>
    <dbReference type="NCBI Taxonomy" id="3058424"/>
    <lineage>
        <taxon>Bacteria</taxon>
        <taxon>Bacillati</taxon>
        <taxon>Bacillota</taxon>
        <taxon>Bacilli</taxon>
        <taxon>Bacillales</taxon>
        <taxon>Fictibacillaceae</taxon>
        <taxon>Fictibacillus</taxon>
    </lineage>
</organism>
<name>A0ABT8E735_9BACL</name>
<dbReference type="InterPro" id="IPR004435">
    <property type="entry name" value="MobB_dom"/>
</dbReference>
<evidence type="ECO:0000313" key="3">
    <source>
        <dbReference type="Proteomes" id="UP001168694"/>
    </source>
</evidence>
<reference evidence="2" key="1">
    <citation type="submission" date="2023-06" db="EMBL/GenBank/DDBJ databases">
        <title>Draft Genome Sequences of Representative Paenibacillus Polymyxa, Bacillus cereus, Fictibacillus sp., and Brevibacillus agri Strains Isolated from Amazonian Dark Earth.</title>
        <authorList>
            <person name="Pellegrinetti T.A."/>
            <person name="Cunha I.C.M."/>
            <person name="Chaves M.G."/>
            <person name="Freitas A.S."/>
            <person name="Silva A.V.R."/>
            <person name="Tsai S.M."/>
            <person name="Mendes L.W."/>
        </authorList>
    </citation>
    <scope>NUCLEOTIDE SEQUENCE</scope>
    <source>
        <strain evidence="2">CENA-BCM004</strain>
    </source>
</reference>
<dbReference type="RefSeq" id="WP_290399826.1">
    <property type="nucleotide sequence ID" value="NZ_JAUHLN010000002.1"/>
</dbReference>
<dbReference type="NCBIfam" id="TIGR00176">
    <property type="entry name" value="mobB"/>
    <property type="match status" value="1"/>
</dbReference>
<dbReference type="Gene3D" id="3.40.50.300">
    <property type="entry name" value="P-loop containing nucleotide triphosphate hydrolases"/>
    <property type="match status" value="1"/>
</dbReference>
<evidence type="ECO:0000313" key="2">
    <source>
        <dbReference type="EMBL" id="MDN4073723.1"/>
    </source>
</evidence>
<dbReference type="Pfam" id="PF03205">
    <property type="entry name" value="MobB"/>
    <property type="match status" value="1"/>
</dbReference>
<dbReference type="Proteomes" id="UP001168694">
    <property type="component" value="Unassembled WGS sequence"/>
</dbReference>
<dbReference type="PANTHER" id="PTHR40072">
    <property type="entry name" value="MOLYBDOPTERIN-GUANINE DINUCLEOTIDE BIOSYNTHESIS ADAPTER PROTEIN-RELATED"/>
    <property type="match status" value="1"/>
</dbReference>
<keyword evidence="3" id="KW-1185">Reference proteome</keyword>
<dbReference type="PANTHER" id="PTHR40072:SF1">
    <property type="entry name" value="MOLYBDOPTERIN-GUANINE DINUCLEOTIDE BIOSYNTHESIS ADAPTER PROTEIN"/>
    <property type="match status" value="1"/>
</dbReference>
<sequence length="175" mass="19228">MAMGSGSKVQVIGYKNSGKTTLITNLLEAAAKGGTRTGTLKHHGHGGRVEFRDEETDTSAHRTAGAVVSGIEGGNAFQLCLNMKVTFTQLLAFYDPLNLDLLLIEGFKEHQLPRIVILKDDEDVKLIEDSEKVLAVIAWPPVSKELISADLPFFRIGEKDRYIEFLVDLLKGMNT</sequence>
<evidence type="ECO:0000259" key="1">
    <source>
        <dbReference type="Pfam" id="PF03205"/>
    </source>
</evidence>
<dbReference type="InterPro" id="IPR027417">
    <property type="entry name" value="P-loop_NTPase"/>
</dbReference>
<dbReference type="InterPro" id="IPR052539">
    <property type="entry name" value="MGD_biosynthesis_adapter"/>
</dbReference>
<gene>
    <name evidence="2" type="primary">mobB</name>
    <name evidence="2" type="ORF">QYF49_11990</name>
</gene>
<dbReference type="EMBL" id="JAUHLN010000002">
    <property type="protein sequence ID" value="MDN4073723.1"/>
    <property type="molecule type" value="Genomic_DNA"/>
</dbReference>
<comment type="caution">
    <text evidence="2">The sequence shown here is derived from an EMBL/GenBank/DDBJ whole genome shotgun (WGS) entry which is preliminary data.</text>
</comment>
<proteinExistence type="predicted"/>